<dbReference type="EMBL" id="QURL01000005">
    <property type="protein sequence ID" value="RFC62944.1"/>
    <property type="molecule type" value="Genomic_DNA"/>
</dbReference>
<dbReference type="GO" id="GO:0016740">
    <property type="term" value="F:transferase activity"/>
    <property type="evidence" value="ECO:0007669"/>
    <property type="project" value="UniProtKB-KW"/>
</dbReference>
<comment type="caution">
    <text evidence="2">The sequence shown here is derived from an EMBL/GenBank/DDBJ whole genome shotgun (WGS) entry which is preliminary data.</text>
</comment>
<name>A0A371X1N7_9HYPH</name>
<dbReference type="Gene3D" id="1.10.287.130">
    <property type="match status" value="1"/>
</dbReference>
<proteinExistence type="predicted"/>
<dbReference type="OrthoDB" id="9803702at2"/>
<evidence type="ECO:0000313" key="3">
    <source>
        <dbReference type="Proteomes" id="UP000264310"/>
    </source>
</evidence>
<dbReference type="Pfam" id="PF10090">
    <property type="entry name" value="HPTransfase"/>
    <property type="match status" value="1"/>
</dbReference>
<dbReference type="InterPro" id="IPR036890">
    <property type="entry name" value="HATPase_C_sf"/>
</dbReference>
<dbReference type="RefSeq" id="WP_116683761.1">
    <property type="nucleotide sequence ID" value="NZ_QURL01000005.1"/>
</dbReference>
<dbReference type="AlphaFoldDB" id="A0A371X1N7"/>
<organism evidence="2 3">
    <name type="scientific">Fulvimarina endophytica</name>
    <dbReference type="NCBI Taxonomy" id="2293836"/>
    <lineage>
        <taxon>Bacteria</taxon>
        <taxon>Pseudomonadati</taxon>
        <taxon>Pseudomonadota</taxon>
        <taxon>Alphaproteobacteria</taxon>
        <taxon>Hyphomicrobiales</taxon>
        <taxon>Aurantimonadaceae</taxon>
        <taxon>Fulvimarina</taxon>
    </lineage>
</organism>
<dbReference type="Proteomes" id="UP000264310">
    <property type="component" value="Unassembled WGS sequence"/>
</dbReference>
<accession>A0A371X1N7</accession>
<reference evidence="2 3" key="1">
    <citation type="submission" date="2018-08" db="EMBL/GenBank/DDBJ databases">
        <title>Fulvimarina sp. 85, whole genome shotgun sequence.</title>
        <authorList>
            <person name="Tuo L."/>
        </authorList>
    </citation>
    <scope>NUCLEOTIDE SEQUENCE [LARGE SCALE GENOMIC DNA]</scope>
    <source>
        <strain evidence="2 3">85</strain>
    </source>
</reference>
<keyword evidence="2" id="KW-0808">Transferase</keyword>
<evidence type="ECO:0000259" key="1">
    <source>
        <dbReference type="Pfam" id="PF10090"/>
    </source>
</evidence>
<protein>
    <submittedName>
        <fullName evidence="2">Histidine phosphotransferase</fullName>
    </submittedName>
</protein>
<keyword evidence="3" id="KW-1185">Reference proteome</keyword>
<gene>
    <name evidence="2" type="ORF">DYI37_13410</name>
</gene>
<sequence>MNTLPELSAADLAALLSSKICHDIISPVFGIQSGLELLDDMPDDAESMALVRNSCKAAVGKLQFARMAYGASGSQTASIDLNDAKTVAEGYMDHEKPQLTWTGAQGYVPKNFAKAILNLVVLASSSISRGGEVTVEVESADPPKASVTAAAQRIRLQPHVVPLIEGTYDDAPIDAQTVQPYYMLFCAREAGLTVSHEAGEGRVTFRLD</sequence>
<feature type="domain" description="Histidine phosphotransferase ChpT C-terminal" evidence="1">
    <location>
        <begin position="82"/>
        <end position="200"/>
    </location>
</feature>
<dbReference type="Gene3D" id="3.30.565.10">
    <property type="entry name" value="Histidine kinase-like ATPase, C-terminal domain"/>
    <property type="match status" value="1"/>
</dbReference>
<dbReference type="InterPro" id="IPR018762">
    <property type="entry name" value="ChpT_C"/>
</dbReference>
<evidence type="ECO:0000313" key="2">
    <source>
        <dbReference type="EMBL" id="RFC62944.1"/>
    </source>
</evidence>